<sequence>MYVDDVPEANMVAVALLLICLPLHWSLTNLSVKRLWASVWPLLSRITEENREDHEKKAKERRLREGVDRVREQIFVISHRIFIHASAPNVFFTSCLLVSSPSAEAAARWVLAVLTYAQGVSVCRSSGPFTARRVRLLNLGSYLLHAAYILTSLLETEEPRNELVDNVLVASRFVFSTFSLDSSLNLVCQPLVSIATLLAQRAPDSRLFASQFSVEFQILVVNVLFTYIIEAVLRSHLQALFDSADAEAMVSSFRRMLKGICDGVVLLDSSLKVHGKAESLQQLMCRSEDLNDMDFEKLLIEDEPQTFARFIASSSLKDLAAPACLRLSFRHGLDPERRIPADIFHVPVPGLFGASAFHLLAVQEDPEASPVAEAEDDRNQVPEVPRETNCPGSTSSTESMWQNMPELTEMTMLVDPKTQFFDVNQASWRHSGD</sequence>
<keyword evidence="3" id="KW-1185">Reference proteome</keyword>
<evidence type="ECO:0000313" key="2">
    <source>
        <dbReference type="EMBL" id="CAJ1407185.1"/>
    </source>
</evidence>
<dbReference type="Proteomes" id="UP001178507">
    <property type="component" value="Unassembled WGS sequence"/>
</dbReference>
<dbReference type="AlphaFoldDB" id="A0AA36JJ45"/>
<feature type="region of interest" description="Disordered" evidence="1">
    <location>
        <begin position="367"/>
        <end position="399"/>
    </location>
</feature>
<organism evidence="2 3">
    <name type="scientific">Effrenium voratum</name>
    <dbReference type="NCBI Taxonomy" id="2562239"/>
    <lineage>
        <taxon>Eukaryota</taxon>
        <taxon>Sar</taxon>
        <taxon>Alveolata</taxon>
        <taxon>Dinophyceae</taxon>
        <taxon>Suessiales</taxon>
        <taxon>Symbiodiniaceae</taxon>
        <taxon>Effrenium</taxon>
    </lineage>
</organism>
<accession>A0AA36JJ45</accession>
<evidence type="ECO:0000256" key="1">
    <source>
        <dbReference type="SAM" id="MobiDB-lite"/>
    </source>
</evidence>
<reference evidence="2" key="1">
    <citation type="submission" date="2023-08" db="EMBL/GenBank/DDBJ databases">
        <authorList>
            <person name="Chen Y."/>
            <person name="Shah S."/>
            <person name="Dougan E. K."/>
            <person name="Thang M."/>
            <person name="Chan C."/>
        </authorList>
    </citation>
    <scope>NUCLEOTIDE SEQUENCE</scope>
</reference>
<dbReference type="EMBL" id="CAUJNA010003661">
    <property type="protein sequence ID" value="CAJ1407185.1"/>
    <property type="molecule type" value="Genomic_DNA"/>
</dbReference>
<protein>
    <submittedName>
        <fullName evidence="2">Uncharacterized protein</fullName>
    </submittedName>
</protein>
<name>A0AA36JJ45_9DINO</name>
<proteinExistence type="predicted"/>
<evidence type="ECO:0000313" key="3">
    <source>
        <dbReference type="Proteomes" id="UP001178507"/>
    </source>
</evidence>
<comment type="caution">
    <text evidence="2">The sequence shown here is derived from an EMBL/GenBank/DDBJ whole genome shotgun (WGS) entry which is preliminary data.</text>
</comment>
<feature type="compositionally biased region" description="Basic and acidic residues" evidence="1">
    <location>
        <begin position="377"/>
        <end position="386"/>
    </location>
</feature>
<feature type="compositionally biased region" description="Polar residues" evidence="1">
    <location>
        <begin position="390"/>
        <end position="399"/>
    </location>
</feature>
<gene>
    <name evidence="2" type="ORF">EVOR1521_LOCUS28953</name>
</gene>